<dbReference type="PROSITE" id="PS50075">
    <property type="entry name" value="CARRIER"/>
    <property type="match status" value="1"/>
</dbReference>
<dbReference type="InterPro" id="IPR003230">
    <property type="entry name" value="DltC"/>
</dbReference>
<dbReference type="GO" id="GO:0036370">
    <property type="term" value="F:D-alanyl carrier activity"/>
    <property type="evidence" value="ECO:0007669"/>
    <property type="project" value="UniProtKB-UniRule"/>
</dbReference>
<evidence type="ECO:0000313" key="7">
    <source>
        <dbReference type="EMBL" id="MTV82290.1"/>
    </source>
</evidence>
<keyword evidence="7" id="KW-0436">Ligase</keyword>
<dbReference type="GO" id="GO:0071555">
    <property type="term" value="P:cell wall organization"/>
    <property type="evidence" value="ECO:0007669"/>
    <property type="project" value="UniProtKB-KW"/>
</dbReference>
<evidence type="ECO:0000313" key="8">
    <source>
        <dbReference type="Proteomes" id="UP000466388"/>
    </source>
</evidence>
<comment type="PTM">
    <text evidence="5">4'-phosphopantetheine is transferred from CoA to a specific serine of apo-DCP.</text>
</comment>
<dbReference type="Proteomes" id="UP000466388">
    <property type="component" value="Unassembled WGS sequence"/>
</dbReference>
<dbReference type="RefSeq" id="WP_155431565.1">
    <property type="nucleotide sequence ID" value="NZ_WNJO01000006.1"/>
</dbReference>
<keyword evidence="1 5" id="KW-0596">Phosphopantetheine</keyword>
<dbReference type="GO" id="GO:0070395">
    <property type="term" value="P:lipoteichoic acid biosynthetic process"/>
    <property type="evidence" value="ECO:0007669"/>
    <property type="project" value="UniProtKB-UniRule"/>
</dbReference>
<sequence length="77" mass="8736">MNNEKKILQILNELTGTDVSNKRDDNLFETGLMDSMASVQLVVDLEEACHVTIPISEFDRNEWDTANKIIQKVATLQ</sequence>
<dbReference type="Pfam" id="PF00550">
    <property type="entry name" value="PP-binding"/>
    <property type="match status" value="1"/>
</dbReference>
<name>A0A7X3C1Z3_9LACO</name>
<reference evidence="7 8" key="1">
    <citation type="submission" date="2019-11" db="EMBL/GenBank/DDBJ databases">
        <title>Lactobacillus sp. nov. CRM56-3, isolated from fermented tea leaves.</title>
        <authorList>
            <person name="Phuengjayaem S."/>
            <person name="Tanasupawat S."/>
        </authorList>
    </citation>
    <scope>NUCLEOTIDE SEQUENCE [LARGE SCALE GENOMIC DNA]</scope>
    <source>
        <strain evidence="7 8">CRM56-3</strain>
    </source>
</reference>
<evidence type="ECO:0000256" key="4">
    <source>
        <dbReference type="ARBA" id="ARBA00023316"/>
    </source>
</evidence>
<dbReference type="GO" id="GO:0016874">
    <property type="term" value="F:ligase activity"/>
    <property type="evidence" value="ECO:0007669"/>
    <property type="project" value="UniProtKB-KW"/>
</dbReference>
<dbReference type="HAMAP" id="MF_00565">
    <property type="entry name" value="DltC"/>
    <property type="match status" value="1"/>
</dbReference>
<dbReference type="SUPFAM" id="SSF47336">
    <property type="entry name" value="ACP-like"/>
    <property type="match status" value="1"/>
</dbReference>
<comment type="similarity">
    <text evidence="5">Belongs to the DltC family.</text>
</comment>
<comment type="pathway">
    <text evidence="5">Cell wall biogenesis; lipoteichoic acid biosynthesis.</text>
</comment>
<keyword evidence="2 5" id="KW-0963">Cytoplasm</keyword>
<dbReference type="InterPro" id="IPR009081">
    <property type="entry name" value="PP-bd_ACP"/>
</dbReference>
<dbReference type="InterPro" id="IPR036736">
    <property type="entry name" value="ACP-like_sf"/>
</dbReference>
<comment type="subcellular location">
    <subcellularLocation>
        <location evidence="5">Cytoplasm</location>
    </subcellularLocation>
</comment>
<accession>A0A7X3C1Z3</accession>
<keyword evidence="4 5" id="KW-0961">Cell wall biogenesis/degradation</keyword>
<dbReference type="Gene3D" id="1.10.1200.10">
    <property type="entry name" value="ACP-like"/>
    <property type="match status" value="1"/>
</dbReference>
<organism evidence="7 8">
    <name type="scientific">Secundilactobacillus folii</name>
    <dbReference type="NCBI Taxonomy" id="2678357"/>
    <lineage>
        <taxon>Bacteria</taxon>
        <taxon>Bacillati</taxon>
        <taxon>Bacillota</taxon>
        <taxon>Bacilli</taxon>
        <taxon>Lactobacillales</taxon>
        <taxon>Lactobacillaceae</taxon>
        <taxon>Secundilactobacillus</taxon>
    </lineage>
</organism>
<keyword evidence="3 5" id="KW-0597">Phosphoprotein</keyword>
<evidence type="ECO:0000256" key="5">
    <source>
        <dbReference type="HAMAP-Rule" id="MF_00565"/>
    </source>
</evidence>
<comment type="function">
    <text evidence="5">Carrier protein involved in the D-alanylation of lipoteichoic acid (LTA). The loading of thioester-linked D-alanine onto DltC is catalyzed by D-alanine--D-alanyl carrier protein ligase DltA. The DltC-carried D-alanyl group is further transferred to cell membrane phosphatidylglycerol (PG) by forming an ester bond, probably catalyzed by DltD. D-alanylation of LTA plays an important role in modulating the properties of the cell wall in Gram-positive bacteria, influencing the net charge of the cell wall.</text>
</comment>
<evidence type="ECO:0000256" key="1">
    <source>
        <dbReference type="ARBA" id="ARBA00022450"/>
    </source>
</evidence>
<dbReference type="NCBIfam" id="NF003464">
    <property type="entry name" value="PRK05087.1"/>
    <property type="match status" value="1"/>
</dbReference>
<dbReference type="GO" id="GO:0005737">
    <property type="term" value="C:cytoplasm"/>
    <property type="evidence" value="ECO:0007669"/>
    <property type="project" value="UniProtKB-SubCell"/>
</dbReference>
<protein>
    <recommendedName>
        <fullName evidence="5">D-alanyl carrier protein</fullName>
        <shortName evidence="5">DCP</shortName>
    </recommendedName>
    <alternativeName>
        <fullName evidence="5">D-alanine--poly(phosphoribitol) ligase subunit 2</fullName>
    </alternativeName>
</protein>
<dbReference type="UniPathway" id="UPA00556"/>
<feature type="modified residue" description="O-(pantetheine 4'-phosphoryl)serine" evidence="5">
    <location>
        <position position="35"/>
    </location>
</feature>
<dbReference type="NCBIfam" id="TIGR01688">
    <property type="entry name" value="dltC"/>
    <property type="match status" value="1"/>
</dbReference>
<dbReference type="EMBL" id="WNJO01000006">
    <property type="protein sequence ID" value="MTV82290.1"/>
    <property type="molecule type" value="Genomic_DNA"/>
</dbReference>
<comment type="caution">
    <text evidence="7">The sequence shown here is derived from an EMBL/GenBank/DDBJ whole genome shotgun (WGS) entry which is preliminary data.</text>
</comment>
<keyword evidence="8" id="KW-1185">Reference proteome</keyword>
<proteinExistence type="inferred from homology"/>
<evidence type="ECO:0000259" key="6">
    <source>
        <dbReference type="PROSITE" id="PS50075"/>
    </source>
</evidence>
<feature type="domain" description="Carrier" evidence="6">
    <location>
        <begin position="1"/>
        <end position="77"/>
    </location>
</feature>
<evidence type="ECO:0000256" key="3">
    <source>
        <dbReference type="ARBA" id="ARBA00022553"/>
    </source>
</evidence>
<dbReference type="AlphaFoldDB" id="A0A7X3C1Z3"/>
<gene>
    <name evidence="5 7" type="primary">dltC</name>
    <name evidence="7" type="ORF">GM612_06445</name>
</gene>
<evidence type="ECO:0000256" key="2">
    <source>
        <dbReference type="ARBA" id="ARBA00022490"/>
    </source>
</evidence>